<dbReference type="SMART" id="SM00387">
    <property type="entry name" value="HATPase_c"/>
    <property type="match status" value="1"/>
</dbReference>
<dbReference type="InterPro" id="IPR005467">
    <property type="entry name" value="His_kinase_dom"/>
</dbReference>
<evidence type="ECO:0000256" key="9">
    <source>
        <dbReference type="SAM" id="Phobius"/>
    </source>
</evidence>
<keyword evidence="7" id="KW-0067">ATP-binding</keyword>
<dbReference type="Gene3D" id="1.20.5.1930">
    <property type="match status" value="1"/>
</dbReference>
<keyword evidence="12" id="KW-1185">Reference proteome</keyword>
<feature type="transmembrane region" description="Helical" evidence="9">
    <location>
        <begin position="43"/>
        <end position="60"/>
    </location>
</feature>
<dbReference type="AlphaFoldDB" id="A0A2X0IT19"/>
<evidence type="ECO:0000256" key="6">
    <source>
        <dbReference type="ARBA" id="ARBA00022777"/>
    </source>
</evidence>
<comment type="caution">
    <text evidence="11">The sequence shown here is derived from an EMBL/GenBank/DDBJ whole genome shotgun (WGS) entry which is preliminary data.</text>
</comment>
<dbReference type="Gene3D" id="3.30.565.10">
    <property type="entry name" value="Histidine kinase-like ATPase, C-terminal domain"/>
    <property type="match status" value="1"/>
</dbReference>
<dbReference type="OrthoDB" id="227596at2"/>
<dbReference type="PANTHER" id="PTHR24421">
    <property type="entry name" value="NITRATE/NITRITE SENSOR PROTEIN NARX-RELATED"/>
    <property type="match status" value="1"/>
</dbReference>
<keyword evidence="8" id="KW-0902">Two-component regulatory system</keyword>
<dbReference type="Pfam" id="PF02518">
    <property type="entry name" value="HATPase_c"/>
    <property type="match status" value="1"/>
</dbReference>
<dbReference type="SUPFAM" id="SSF55874">
    <property type="entry name" value="ATPase domain of HSP90 chaperone/DNA topoisomerase II/histidine kinase"/>
    <property type="match status" value="1"/>
</dbReference>
<feature type="transmembrane region" description="Helical" evidence="9">
    <location>
        <begin position="67"/>
        <end position="91"/>
    </location>
</feature>
<evidence type="ECO:0000256" key="8">
    <source>
        <dbReference type="ARBA" id="ARBA00023012"/>
    </source>
</evidence>
<feature type="transmembrane region" description="Helical" evidence="9">
    <location>
        <begin position="111"/>
        <end position="128"/>
    </location>
</feature>
<evidence type="ECO:0000256" key="4">
    <source>
        <dbReference type="ARBA" id="ARBA00022679"/>
    </source>
</evidence>
<dbReference type="GO" id="GO:0000155">
    <property type="term" value="F:phosphorelay sensor kinase activity"/>
    <property type="evidence" value="ECO:0007669"/>
    <property type="project" value="InterPro"/>
</dbReference>
<dbReference type="PANTHER" id="PTHR24421:SF10">
    <property type="entry name" value="NITRATE_NITRITE SENSOR PROTEIN NARQ"/>
    <property type="match status" value="1"/>
</dbReference>
<dbReference type="CDD" id="cd16917">
    <property type="entry name" value="HATPase_UhpB-NarQ-NarX-like"/>
    <property type="match status" value="1"/>
</dbReference>
<protein>
    <recommendedName>
        <fullName evidence="2">histidine kinase</fullName>
        <ecNumber evidence="2">2.7.13.3</ecNumber>
    </recommendedName>
</protein>
<dbReference type="Proteomes" id="UP000248889">
    <property type="component" value="Unassembled WGS sequence"/>
</dbReference>
<dbReference type="InterPro" id="IPR055558">
    <property type="entry name" value="DUF7134"/>
</dbReference>
<evidence type="ECO:0000256" key="5">
    <source>
        <dbReference type="ARBA" id="ARBA00022741"/>
    </source>
</evidence>
<dbReference type="PROSITE" id="PS50109">
    <property type="entry name" value="HIS_KIN"/>
    <property type="match status" value="1"/>
</dbReference>
<keyword evidence="5" id="KW-0547">Nucleotide-binding</keyword>
<name>A0A2X0IT19_9ACTN</name>
<keyword evidence="9" id="KW-1133">Transmembrane helix</keyword>
<dbReference type="Pfam" id="PF07730">
    <property type="entry name" value="HisKA_3"/>
    <property type="match status" value="1"/>
</dbReference>
<dbReference type="InterPro" id="IPR003594">
    <property type="entry name" value="HATPase_dom"/>
</dbReference>
<evidence type="ECO:0000313" key="11">
    <source>
        <dbReference type="EMBL" id="RAG86421.1"/>
    </source>
</evidence>
<dbReference type="RefSeq" id="WP_111499834.1">
    <property type="nucleotide sequence ID" value="NZ_QKYN01000027.1"/>
</dbReference>
<keyword evidence="3" id="KW-0597">Phosphoprotein</keyword>
<evidence type="ECO:0000256" key="2">
    <source>
        <dbReference type="ARBA" id="ARBA00012438"/>
    </source>
</evidence>
<evidence type="ECO:0000256" key="3">
    <source>
        <dbReference type="ARBA" id="ARBA00022553"/>
    </source>
</evidence>
<dbReference type="GO" id="GO:0005524">
    <property type="term" value="F:ATP binding"/>
    <property type="evidence" value="ECO:0007669"/>
    <property type="project" value="UniProtKB-KW"/>
</dbReference>
<dbReference type="InterPro" id="IPR011712">
    <property type="entry name" value="Sig_transdc_His_kin_sub3_dim/P"/>
</dbReference>
<comment type="catalytic activity">
    <reaction evidence="1">
        <text>ATP + protein L-histidine = ADP + protein N-phospho-L-histidine.</text>
        <dbReference type="EC" id="2.7.13.3"/>
    </reaction>
</comment>
<reference evidence="11 12" key="1">
    <citation type="submission" date="2018-06" db="EMBL/GenBank/DDBJ databases">
        <title>Streptacidiphilus pinicola sp. nov., isolated from pine grove soil.</title>
        <authorList>
            <person name="Roh S.G."/>
            <person name="Park S."/>
            <person name="Kim M.-K."/>
            <person name="Yun B.-R."/>
            <person name="Park J."/>
            <person name="Kim M.J."/>
            <person name="Kim Y.S."/>
            <person name="Kim S.B."/>
        </authorList>
    </citation>
    <scope>NUCLEOTIDE SEQUENCE [LARGE SCALE GENOMIC DNA]</scope>
    <source>
        <strain evidence="11 12">MMS16-CNU450</strain>
    </source>
</reference>
<evidence type="ECO:0000313" key="12">
    <source>
        <dbReference type="Proteomes" id="UP000248889"/>
    </source>
</evidence>
<dbReference type="InterPro" id="IPR036890">
    <property type="entry name" value="HATPase_C_sf"/>
</dbReference>
<dbReference type="EC" id="2.7.13.3" evidence="2"/>
<feature type="domain" description="Histidine kinase" evidence="10">
    <location>
        <begin position="304"/>
        <end position="389"/>
    </location>
</feature>
<keyword evidence="6 11" id="KW-0418">Kinase</keyword>
<evidence type="ECO:0000256" key="1">
    <source>
        <dbReference type="ARBA" id="ARBA00000085"/>
    </source>
</evidence>
<evidence type="ECO:0000259" key="10">
    <source>
        <dbReference type="PROSITE" id="PS50109"/>
    </source>
</evidence>
<proteinExistence type="predicted"/>
<keyword evidence="4" id="KW-0808">Transferase</keyword>
<gene>
    <name evidence="11" type="ORF">DN069_06290</name>
</gene>
<organism evidence="11 12">
    <name type="scientific">Streptacidiphilus pinicola</name>
    <dbReference type="NCBI Taxonomy" id="2219663"/>
    <lineage>
        <taxon>Bacteria</taxon>
        <taxon>Bacillati</taxon>
        <taxon>Actinomycetota</taxon>
        <taxon>Actinomycetes</taxon>
        <taxon>Kitasatosporales</taxon>
        <taxon>Streptomycetaceae</taxon>
        <taxon>Streptacidiphilus</taxon>
    </lineage>
</organism>
<dbReference type="EMBL" id="QKYN01000027">
    <property type="protein sequence ID" value="RAG86421.1"/>
    <property type="molecule type" value="Genomic_DNA"/>
</dbReference>
<dbReference type="GO" id="GO:0016020">
    <property type="term" value="C:membrane"/>
    <property type="evidence" value="ECO:0007669"/>
    <property type="project" value="InterPro"/>
</dbReference>
<accession>A0A2X0IT19</accession>
<keyword evidence="9" id="KW-0812">Transmembrane</keyword>
<evidence type="ECO:0000256" key="7">
    <source>
        <dbReference type="ARBA" id="ARBA00022840"/>
    </source>
</evidence>
<dbReference type="Pfam" id="PF23539">
    <property type="entry name" value="DUF7134"/>
    <property type="match status" value="1"/>
</dbReference>
<dbReference type="InterPro" id="IPR050482">
    <property type="entry name" value="Sensor_HK_TwoCompSys"/>
</dbReference>
<sequence>MIRRWQLYLRRHPRAADLWLAVLLFVATGPGAAIPTGASKPGAWWPPSVVGVVACGAIMWRRSHPRAVVVVTAACATTVSALGYLPSALLLGPLMVALYSLVVRATTRTTVIYASAAIAAVLVATLLGRSTQGAWLVKTVVPTSALLLPLAIGQAVRLHRAWLGAERARAEYAERTREEEARQRVVEERLRIARELHDVVAHHLALANAQAGAVSRLIARDPARAQEFVDQLTDTTSAALRELKATVGLMRQGEDADAPLEPAPGLAQLPQLTDSLAGTGLHVAVVIDGEPRPLSPGTDLTAFRIIQEALTNVTKHAATDHAQVRLSYTRNRLTITVTDEGPGTDAPSAVPGYGVLGMRERAQSLGGRLDAGRRAAGGFEVTAELPLDHRLKEHDT</sequence>
<keyword evidence="9" id="KW-0472">Membrane</keyword>
<dbReference type="GO" id="GO:0046983">
    <property type="term" value="F:protein dimerization activity"/>
    <property type="evidence" value="ECO:0007669"/>
    <property type="project" value="InterPro"/>
</dbReference>